<dbReference type="InterPro" id="IPR001789">
    <property type="entry name" value="Sig_transdc_resp-reg_receiver"/>
</dbReference>
<dbReference type="AlphaFoldDB" id="A0A1G2A6B5"/>
<reference evidence="4 5" key="1">
    <citation type="journal article" date="2016" name="Nat. Commun.">
        <title>Thousands of microbial genomes shed light on interconnected biogeochemical processes in an aquifer system.</title>
        <authorList>
            <person name="Anantharaman K."/>
            <person name="Brown C.T."/>
            <person name="Hug L.A."/>
            <person name="Sharon I."/>
            <person name="Castelle C.J."/>
            <person name="Probst A.J."/>
            <person name="Thomas B.C."/>
            <person name="Singh A."/>
            <person name="Wilkins M.J."/>
            <person name="Karaoz U."/>
            <person name="Brodie E.L."/>
            <person name="Williams K.H."/>
            <person name="Hubbard S.S."/>
            <person name="Banfield J.F."/>
        </authorList>
    </citation>
    <scope>NUCLEOTIDE SEQUENCE [LARGE SCALE GENOMIC DNA]</scope>
</reference>
<dbReference type="Proteomes" id="UP000178315">
    <property type="component" value="Unassembled WGS sequence"/>
</dbReference>
<evidence type="ECO:0000256" key="2">
    <source>
        <dbReference type="PROSITE-ProRule" id="PRU00169"/>
    </source>
</evidence>
<dbReference type="SUPFAM" id="SSF52172">
    <property type="entry name" value="CheY-like"/>
    <property type="match status" value="1"/>
</dbReference>
<gene>
    <name evidence="4" type="ORF">A3H61_03840</name>
</gene>
<dbReference type="PANTHER" id="PTHR44591">
    <property type="entry name" value="STRESS RESPONSE REGULATOR PROTEIN 1"/>
    <property type="match status" value="1"/>
</dbReference>
<feature type="domain" description="Response regulatory" evidence="3">
    <location>
        <begin position="7"/>
        <end position="123"/>
    </location>
</feature>
<sequence>MGGNTIKILLVDDEKFILKMYQMKLERDGYIVFTAQNGKDAVSRAKEERPDIIFLDIVMGNMDGFGALKELKKDAATKEVPVFMLTNIVSDRDKKEALSLGAAGYYIKTDTEPSDLARIVEKFLK</sequence>
<dbReference type="PANTHER" id="PTHR44591:SF3">
    <property type="entry name" value="RESPONSE REGULATORY DOMAIN-CONTAINING PROTEIN"/>
    <property type="match status" value="1"/>
</dbReference>
<dbReference type="SMART" id="SM00448">
    <property type="entry name" value="REC"/>
    <property type="match status" value="1"/>
</dbReference>
<comment type="caution">
    <text evidence="4">The sequence shown here is derived from an EMBL/GenBank/DDBJ whole genome shotgun (WGS) entry which is preliminary data.</text>
</comment>
<accession>A0A1G2A6B5</accession>
<evidence type="ECO:0000313" key="5">
    <source>
        <dbReference type="Proteomes" id="UP000178315"/>
    </source>
</evidence>
<evidence type="ECO:0000256" key="1">
    <source>
        <dbReference type="ARBA" id="ARBA00022553"/>
    </source>
</evidence>
<feature type="modified residue" description="4-aspartylphosphate" evidence="2">
    <location>
        <position position="56"/>
    </location>
</feature>
<keyword evidence="1 2" id="KW-0597">Phosphoprotein</keyword>
<dbReference type="GO" id="GO:0000160">
    <property type="term" value="P:phosphorelay signal transduction system"/>
    <property type="evidence" value="ECO:0007669"/>
    <property type="project" value="InterPro"/>
</dbReference>
<protein>
    <recommendedName>
        <fullName evidence="3">Response regulatory domain-containing protein</fullName>
    </recommendedName>
</protein>
<organism evidence="4 5">
    <name type="scientific">Candidatus Jacksonbacteria bacterium RIFCSPLOWO2_02_FULL_44_20</name>
    <dbReference type="NCBI Taxonomy" id="1798460"/>
    <lineage>
        <taxon>Bacteria</taxon>
        <taxon>Candidatus Jacksoniibacteriota</taxon>
    </lineage>
</organism>
<dbReference type="InterPro" id="IPR011006">
    <property type="entry name" value="CheY-like_superfamily"/>
</dbReference>
<evidence type="ECO:0000259" key="3">
    <source>
        <dbReference type="PROSITE" id="PS50110"/>
    </source>
</evidence>
<proteinExistence type="predicted"/>
<dbReference type="EMBL" id="MHJU01000036">
    <property type="protein sequence ID" value="OGY72418.1"/>
    <property type="molecule type" value="Genomic_DNA"/>
</dbReference>
<evidence type="ECO:0000313" key="4">
    <source>
        <dbReference type="EMBL" id="OGY72418.1"/>
    </source>
</evidence>
<dbReference type="PROSITE" id="PS50110">
    <property type="entry name" value="RESPONSE_REGULATORY"/>
    <property type="match status" value="1"/>
</dbReference>
<dbReference type="Pfam" id="PF00072">
    <property type="entry name" value="Response_reg"/>
    <property type="match status" value="1"/>
</dbReference>
<name>A0A1G2A6B5_9BACT</name>
<dbReference type="Gene3D" id="3.40.50.2300">
    <property type="match status" value="1"/>
</dbReference>
<dbReference type="InterPro" id="IPR050595">
    <property type="entry name" value="Bact_response_regulator"/>
</dbReference>